<evidence type="ECO:0000256" key="2">
    <source>
        <dbReference type="ARBA" id="ARBA00022801"/>
    </source>
</evidence>
<proteinExistence type="predicted"/>
<dbReference type="EC" id="3.6.1.-" evidence="3"/>
<keyword evidence="1" id="KW-0479">Metal-binding</keyword>
<evidence type="ECO:0000256" key="1">
    <source>
        <dbReference type="ARBA" id="ARBA00022723"/>
    </source>
</evidence>
<dbReference type="PROSITE" id="PS51257">
    <property type="entry name" value="PROKAR_LIPOPROTEIN"/>
    <property type="match status" value="1"/>
</dbReference>
<dbReference type="Pfam" id="PF03571">
    <property type="entry name" value="Peptidase_M49"/>
    <property type="match status" value="1"/>
</dbReference>
<organism evidence="3">
    <name type="scientific">hydrothermal vent metagenome</name>
    <dbReference type="NCBI Taxonomy" id="652676"/>
    <lineage>
        <taxon>unclassified sequences</taxon>
        <taxon>metagenomes</taxon>
        <taxon>ecological metagenomes</taxon>
    </lineage>
</organism>
<dbReference type="PANTHER" id="PTHR23422">
    <property type="entry name" value="DIPEPTIDYL PEPTIDASE III-RELATED"/>
    <property type="match status" value="1"/>
</dbReference>
<dbReference type="GO" id="GO:0005737">
    <property type="term" value="C:cytoplasm"/>
    <property type="evidence" value="ECO:0007669"/>
    <property type="project" value="TreeGrafter"/>
</dbReference>
<keyword evidence="2 3" id="KW-0378">Hydrolase</keyword>
<accession>A0A3B0VY07</accession>
<dbReference type="EMBL" id="UOFA01000376">
    <property type="protein sequence ID" value="VAW47921.1"/>
    <property type="molecule type" value="Genomic_DNA"/>
</dbReference>
<dbReference type="Gene3D" id="3.30.540.30">
    <property type="match status" value="1"/>
</dbReference>
<name>A0A3B0VY07_9ZZZZ</name>
<reference evidence="3" key="1">
    <citation type="submission" date="2018-06" db="EMBL/GenBank/DDBJ databases">
        <authorList>
            <person name="Zhirakovskaya E."/>
        </authorList>
    </citation>
    <scope>NUCLEOTIDE SEQUENCE</scope>
</reference>
<dbReference type="InterPro" id="IPR039461">
    <property type="entry name" value="Peptidase_M49"/>
</dbReference>
<evidence type="ECO:0000313" key="3">
    <source>
        <dbReference type="EMBL" id="VAW47921.1"/>
    </source>
</evidence>
<dbReference type="PANTHER" id="PTHR23422:SF9">
    <property type="entry name" value="ZN-DEPENDENT HYDROLASE"/>
    <property type="match status" value="1"/>
</dbReference>
<sequence>MNRLIKSTLLVLMTLTLLACQANEANNQQASDDAEKAKKTPDPVVVANQQQVAYQKDPVKEPVKKDHEQLLNKYATFRLTSDISHLSDNQKNMLPLLIDAAKIMDELFWLQSYGPKKAFLDGIENQRLRKFADINYGPWDRLDGDKPFLDGYGPKLLGANYYPLDLDKAEFEANGTAAMKNLYSQVIRDEKGGLTAVPFHMVYANQLKQASDLLIQAATLAEDAGFKSYLTLRAGALLNDEFKASDLAWMDMKNNKIELVIGPIETYEDQLFGYKAAYEAYVLIKDLAWSEKLAKFAAFLPQLQTELPVDDAFKTETPGTDSDLNAYDAIYYAGHSNAGSKTIAINLPNDESVQLEKGTRRLQLKNVMQAKFEKILLPIANELVTPAQRKHVTFNAFFANTMFHEVAHGLGVKNTINDKGLVRTALKELASPMEEGKADILGLYMVEKLHKLGELEDGEMMDYYTTFMAGIFRSVRFGSSSAHGVANLLRFNYFAENGAFSFDEQSGHYSVNALKMSAAVASLSEKILNHQGTGDYAGVKQWFAEKGHINEQLARSLKHINDAGIPVDVIFEQGIKYLK</sequence>
<gene>
    <name evidence="3" type="ORF">MNBD_GAMMA02-919</name>
</gene>
<dbReference type="GO" id="GO:0046872">
    <property type="term" value="F:metal ion binding"/>
    <property type="evidence" value="ECO:0007669"/>
    <property type="project" value="UniProtKB-KW"/>
</dbReference>
<dbReference type="AlphaFoldDB" id="A0A3B0VY07"/>
<protein>
    <submittedName>
        <fullName evidence="3">Nudix hydrolase 3</fullName>
        <ecNumber evidence="3">3.6.1.-</ecNumber>
    </submittedName>
</protein>
<dbReference type="GO" id="GO:0008239">
    <property type="term" value="F:dipeptidyl-peptidase activity"/>
    <property type="evidence" value="ECO:0007669"/>
    <property type="project" value="TreeGrafter"/>
</dbReference>